<feature type="domain" description="Reverse transcriptase Ty1/copia-type" evidence="1">
    <location>
        <begin position="1"/>
        <end position="144"/>
    </location>
</feature>
<protein>
    <recommendedName>
        <fullName evidence="1">Reverse transcriptase Ty1/copia-type domain-containing protein</fullName>
    </recommendedName>
</protein>
<dbReference type="SUPFAM" id="SSF56672">
    <property type="entry name" value="DNA/RNA polymerases"/>
    <property type="match status" value="1"/>
</dbReference>
<comment type="caution">
    <text evidence="2">The sequence shown here is derived from an EMBL/GenBank/DDBJ whole genome shotgun (WGS) entry which is preliminary data.</text>
</comment>
<dbReference type="Pfam" id="PF07727">
    <property type="entry name" value="RVT_2"/>
    <property type="match status" value="1"/>
</dbReference>
<evidence type="ECO:0000259" key="1">
    <source>
        <dbReference type="Pfam" id="PF07727"/>
    </source>
</evidence>
<sequence>MHPPEGYKKASPGQLCHLKRSLYGLKQPSRQWNTELCLKLLAYGFTQSVHDHCLFFLHSGHSFLILVVYVDDVLISGSDEGGIAAVKSYLDRLFTIKDLGYAKYFLGIELARGDKGLFLNQRKYVLDIVQDAGMLDCKPASTPLPPGLKLVAQQGDPLPTPDKYRRLIGRLLYLNMTRPDLTYVVQQLSQFVNSPHSSHWDADVHAIRYLKGNPSKGLFYPASSSSCLEAYSDADWGACLDTRKSLTGYCVFLGQSLIAWKTKKQVTISRSPAEAEYRALGNTVCELQWLSYLLHDLQVPFTTPITFWCDNQAALHIVENPVFHERTKHLEIDCHLVRNKFKDGFVLPKKISSSLQLADFFTKSLGVAAIVKFISKLGIVDLHQSPA</sequence>
<evidence type="ECO:0000313" key="3">
    <source>
        <dbReference type="Proteomes" id="UP001318860"/>
    </source>
</evidence>
<keyword evidence="3" id="KW-1185">Reference proteome</keyword>
<dbReference type="CDD" id="cd09272">
    <property type="entry name" value="RNase_HI_RT_Ty1"/>
    <property type="match status" value="1"/>
</dbReference>
<accession>A0ABR0U5W1</accession>
<dbReference type="Proteomes" id="UP001318860">
    <property type="component" value="Unassembled WGS sequence"/>
</dbReference>
<dbReference type="PANTHER" id="PTHR11439:SF465">
    <property type="entry name" value="REVERSE TRANSCRIPTASE TY1_COPIA-TYPE DOMAIN-CONTAINING PROTEIN"/>
    <property type="match status" value="1"/>
</dbReference>
<dbReference type="InterPro" id="IPR013103">
    <property type="entry name" value="RVT_2"/>
</dbReference>
<gene>
    <name evidence="2" type="ORF">DH2020_048345</name>
</gene>
<dbReference type="PANTHER" id="PTHR11439">
    <property type="entry name" value="GAG-POL-RELATED RETROTRANSPOSON"/>
    <property type="match status" value="1"/>
</dbReference>
<dbReference type="EMBL" id="JABTTQ020003392">
    <property type="protein sequence ID" value="KAK6117908.1"/>
    <property type="molecule type" value="Genomic_DNA"/>
</dbReference>
<dbReference type="InterPro" id="IPR043502">
    <property type="entry name" value="DNA/RNA_pol_sf"/>
</dbReference>
<name>A0ABR0U5W1_REHGL</name>
<organism evidence="2 3">
    <name type="scientific">Rehmannia glutinosa</name>
    <name type="common">Chinese foxglove</name>
    <dbReference type="NCBI Taxonomy" id="99300"/>
    <lineage>
        <taxon>Eukaryota</taxon>
        <taxon>Viridiplantae</taxon>
        <taxon>Streptophyta</taxon>
        <taxon>Embryophyta</taxon>
        <taxon>Tracheophyta</taxon>
        <taxon>Spermatophyta</taxon>
        <taxon>Magnoliopsida</taxon>
        <taxon>eudicotyledons</taxon>
        <taxon>Gunneridae</taxon>
        <taxon>Pentapetalae</taxon>
        <taxon>asterids</taxon>
        <taxon>lamiids</taxon>
        <taxon>Lamiales</taxon>
        <taxon>Orobanchaceae</taxon>
        <taxon>Rehmannieae</taxon>
        <taxon>Rehmannia</taxon>
    </lineage>
</organism>
<reference evidence="2 3" key="1">
    <citation type="journal article" date="2021" name="Comput. Struct. Biotechnol. J.">
        <title>De novo genome assembly of the potent medicinal plant Rehmannia glutinosa using nanopore technology.</title>
        <authorList>
            <person name="Ma L."/>
            <person name="Dong C."/>
            <person name="Song C."/>
            <person name="Wang X."/>
            <person name="Zheng X."/>
            <person name="Niu Y."/>
            <person name="Chen S."/>
            <person name="Feng W."/>
        </authorList>
    </citation>
    <scope>NUCLEOTIDE SEQUENCE [LARGE SCALE GENOMIC DNA]</scope>
    <source>
        <strain evidence="2">DH-2019</strain>
    </source>
</reference>
<proteinExistence type="predicted"/>
<evidence type="ECO:0000313" key="2">
    <source>
        <dbReference type="EMBL" id="KAK6117908.1"/>
    </source>
</evidence>